<reference evidence="2" key="2">
    <citation type="journal article" date="2015" name="Gigascience">
        <title>Reconstructing a comprehensive transcriptome assembly of a white-pupal translocated strain of the pest fruit fly Bactrocera cucurbitae.</title>
        <authorList>
            <person name="Sim S.B."/>
            <person name="Calla B."/>
            <person name="Hall B."/>
            <person name="DeRego T."/>
            <person name="Geib S.M."/>
        </authorList>
    </citation>
    <scope>NUCLEOTIDE SEQUENCE</scope>
</reference>
<protein>
    <submittedName>
        <fullName evidence="2">Jerky protein homolog-like</fullName>
    </submittedName>
</protein>
<dbReference type="InterPro" id="IPR004875">
    <property type="entry name" value="DDE_SF_endonuclease_dom"/>
</dbReference>
<feature type="domain" description="DDE-1" evidence="1">
    <location>
        <begin position="1"/>
        <end position="70"/>
    </location>
</feature>
<reference evidence="2" key="1">
    <citation type="submission" date="2014-11" db="EMBL/GenBank/DDBJ databases">
        <authorList>
            <person name="Geib S."/>
        </authorList>
    </citation>
    <scope>NUCLEOTIDE SEQUENCE</scope>
</reference>
<evidence type="ECO:0000259" key="1">
    <source>
        <dbReference type="Pfam" id="PF03184"/>
    </source>
</evidence>
<proteinExistence type="predicted"/>
<accession>A0A0A1XLJ1</accession>
<dbReference type="GO" id="GO:0003676">
    <property type="term" value="F:nucleic acid binding"/>
    <property type="evidence" value="ECO:0007669"/>
    <property type="project" value="InterPro"/>
</dbReference>
<sequence>MPPNVTALIQPMDQNAIRLTKLFYLNSLLSSVVQKENLNTALKDLTLFNAVQLIAAAWEKVSGVVLQKCWKNILINKTTPDDNDDEDNITLLDLRFREDLSVMESTLSLIHTMFPQTNFNTDDLEEWNSVDNVLVEENPSAENELAIEISEEAEGGTAAVVAVPPIKHTDAIDCFEKCIKWSEENDVEQEKIFLLKSLHQMAQDLNNKFLFS</sequence>
<name>A0A0A1XLJ1_ZEUCU</name>
<organism evidence="2">
    <name type="scientific">Zeugodacus cucurbitae</name>
    <name type="common">Melon fruit fly</name>
    <name type="synonym">Bactrocera cucurbitae</name>
    <dbReference type="NCBI Taxonomy" id="28588"/>
    <lineage>
        <taxon>Eukaryota</taxon>
        <taxon>Metazoa</taxon>
        <taxon>Ecdysozoa</taxon>
        <taxon>Arthropoda</taxon>
        <taxon>Hexapoda</taxon>
        <taxon>Insecta</taxon>
        <taxon>Pterygota</taxon>
        <taxon>Neoptera</taxon>
        <taxon>Endopterygota</taxon>
        <taxon>Diptera</taxon>
        <taxon>Brachycera</taxon>
        <taxon>Muscomorpha</taxon>
        <taxon>Tephritoidea</taxon>
        <taxon>Tephritidae</taxon>
        <taxon>Zeugodacus</taxon>
        <taxon>Zeugodacus</taxon>
    </lineage>
</organism>
<dbReference type="Pfam" id="PF03184">
    <property type="entry name" value="DDE_1"/>
    <property type="match status" value="1"/>
</dbReference>
<gene>
    <name evidence="2" type="primary">JRKL_3</name>
    <name evidence="2" type="ORF">g.44893</name>
</gene>
<dbReference type="EMBL" id="GBXI01002446">
    <property type="protein sequence ID" value="JAD11846.1"/>
    <property type="molecule type" value="Transcribed_RNA"/>
</dbReference>
<evidence type="ECO:0000313" key="2">
    <source>
        <dbReference type="EMBL" id="JAD11846.1"/>
    </source>
</evidence>
<dbReference type="AlphaFoldDB" id="A0A0A1XLJ1"/>